<feature type="domain" description="HTH cro/C1-type" evidence="1">
    <location>
        <begin position="12"/>
        <end position="52"/>
    </location>
</feature>
<dbReference type="EMBL" id="WPOC01000026">
    <property type="protein sequence ID" value="MVN16227.1"/>
    <property type="molecule type" value="Genomic_DNA"/>
</dbReference>
<organism evidence="2 3">
    <name type="scientific">Gordonibacter urolithinfaciens</name>
    <dbReference type="NCBI Taxonomy" id="1335613"/>
    <lineage>
        <taxon>Bacteria</taxon>
        <taxon>Bacillati</taxon>
        <taxon>Actinomycetota</taxon>
        <taxon>Coriobacteriia</taxon>
        <taxon>Eggerthellales</taxon>
        <taxon>Eggerthellaceae</taxon>
        <taxon>Gordonibacter</taxon>
    </lineage>
</organism>
<dbReference type="Proteomes" id="UP000468327">
    <property type="component" value="Unassembled WGS sequence"/>
</dbReference>
<evidence type="ECO:0000313" key="3">
    <source>
        <dbReference type="Proteomes" id="UP000468327"/>
    </source>
</evidence>
<proteinExistence type="predicted"/>
<dbReference type="RefSeq" id="WP_157005299.1">
    <property type="nucleotide sequence ID" value="NZ_WPOC01000026.1"/>
</dbReference>
<dbReference type="GO" id="GO:0003677">
    <property type="term" value="F:DNA binding"/>
    <property type="evidence" value="ECO:0007669"/>
    <property type="project" value="InterPro"/>
</dbReference>
<name>A0A6N8IK24_9ACTN</name>
<dbReference type="InterPro" id="IPR001387">
    <property type="entry name" value="Cro/C1-type_HTH"/>
</dbReference>
<accession>A0A6N8IK24</accession>
<comment type="caution">
    <text evidence="2">The sequence shown here is derived from an EMBL/GenBank/DDBJ whole genome shotgun (WGS) entry which is preliminary data.</text>
</comment>
<dbReference type="CDD" id="cd00093">
    <property type="entry name" value="HTH_XRE"/>
    <property type="match status" value="1"/>
</dbReference>
<evidence type="ECO:0000313" key="2">
    <source>
        <dbReference type="EMBL" id="MVN16227.1"/>
    </source>
</evidence>
<dbReference type="InterPro" id="IPR010982">
    <property type="entry name" value="Lambda_DNA-bd_dom_sf"/>
</dbReference>
<dbReference type="AlphaFoldDB" id="A0A6N8IK24"/>
<evidence type="ECO:0000259" key="1">
    <source>
        <dbReference type="Pfam" id="PF01381"/>
    </source>
</evidence>
<reference evidence="2 3" key="1">
    <citation type="submission" date="2019-11" db="EMBL/GenBank/DDBJ databases">
        <title>Whole genome shotgun sequencing (WGS) data from Adlercreutzia equolifaciens ResAG-91, Eggerthella lenta MRI-F36, MRI-F37, MRI-F40, ResAG-49, ResAG-88, ResAG-121, ResAG-145, and Gordonibacter sp. ResAG-5, ResAG-26, ResAG-43, ResAG-50, ResAG-59.</title>
        <authorList>
            <person name="Stoll D.A."/>
            <person name="Danylec N."/>
            <person name="Franz C.M.A.P."/>
            <person name="Huch M."/>
        </authorList>
    </citation>
    <scope>NUCLEOTIDE SEQUENCE [LARGE SCALE GENOMIC DNA]</scope>
    <source>
        <strain evidence="2 3">ResAG-59</strain>
    </source>
</reference>
<protein>
    <submittedName>
        <fullName evidence="2">Helix-turn-helix domain-containing protein</fullName>
    </submittedName>
</protein>
<sequence>MERTLRIGRICEKRGTQAMIAKATGISRPAVSRIVRGLEPPYPKRGKAIAAAVGWAGDWRELFEEIDEDGGQM</sequence>
<dbReference type="Pfam" id="PF01381">
    <property type="entry name" value="HTH_3"/>
    <property type="match status" value="1"/>
</dbReference>
<keyword evidence="3" id="KW-1185">Reference proteome</keyword>
<dbReference type="SUPFAM" id="SSF47413">
    <property type="entry name" value="lambda repressor-like DNA-binding domains"/>
    <property type="match status" value="1"/>
</dbReference>
<gene>
    <name evidence="2" type="ORF">GO738_12915</name>
</gene>
<dbReference type="Gene3D" id="1.10.260.40">
    <property type="entry name" value="lambda repressor-like DNA-binding domains"/>
    <property type="match status" value="1"/>
</dbReference>